<proteinExistence type="inferred from homology"/>
<comment type="similarity">
    <text evidence="1 6">Belongs to the NusB family.</text>
</comment>
<keyword evidence="5 6" id="KW-0804">Transcription</keyword>
<dbReference type="InterPro" id="IPR006027">
    <property type="entry name" value="NusB_RsmB_TIM44"/>
</dbReference>
<dbReference type="GO" id="GO:0005829">
    <property type="term" value="C:cytosol"/>
    <property type="evidence" value="ECO:0007669"/>
    <property type="project" value="TreeGrafter"/>
</dbReference>
<evidence type="ECO:0000313" key="9">
    <source>
        <dbReference type="Proteomes" id="UP000215215"/>
    </source>
</evidence>
<evidence type="ECO:0000256" key="3">
    <source>
        <dbReference type="ARBA" id="ARBA00022884"/>
    </source>
</evidence>
<name>A0A235BS25_UNCW3</name>
<dbReference type="Pfam" id="PF01029">
    <property type="entry name" value="NusB"/>
    <property type="match status" value="1"/>
</dbReference>
<organism evidence="8 9">
    <name type="scientific">candidate division WOR-3 bacterium JGI_Cruoil_03_44_89</name>
    <dbReference type="NCBI Taxonomy" id="1973748"/>
    <lineage>
        <taxon>Bacteria</taxon>
        <taxon>Bacteria division WOR-3</taxon>
    </lineage>
</organism>
<gene>
    <name evidence="6 8" type="primary">nusB</name>
    <name evidence="8" type="ORF">CH333_07205</name>
</gene>
<dbReference type="GO" id="GO:0006353">
    <property type="term" value="P:DNA-templated transcription termination"/>
    <property type="evidence" value="ECO:0007669"/>
    <property type="project" value="UniProtKB-UniRule"/>
</dbReference>
<comment type="caution">
    <text evidence="8">The sequence shown here is derived from an EMBL/GenBank/DDBJ whole genome shotgun (WGS) entry which is preliminary data.</text>
</comment>
<dbReference type="PANTHER" id="PTHR11078">
    <property type="entry name" value="N UTILIZATION SUBSTANCE PROTEIN B-RELATED"/>
    <property type="match status" value="1"/>
</dbReference>
<dbReference type="SUPFAM" id="SSF48013">
    <property type="entry name" value="NusB-like"/>
    <property type="match status" value="1"/>
</dbReference>
<protein>
    <recommendedName>
        <fullName evidence="6">Transcription antitermination protein NusB</fullName>
    </recommendedName>
    <alternativeName>
        <fullName evidence="6">Antitermination factor NusB</fullName>
    </alternativeName>
</protein>
<comment type="function">
    <text evidence="6">Involved in transcription antitermination. Required for transcription of ribosomal RNA (rRNA) genes. Binds specifically to the boxA antiterminator sequence of the ribosomal RNA (rrn) operons.</text>
</comment>
<feature type="domain" description="NusB/RsmB/TIM44" evidence="7">
    <location>
        <begin position="5"/>
        <end position="131"/>
    </location>
</feature>
<evidence type="ECO:0000259" key="7">
    <source>
        <dbReference type="Pfam" id="PF01029"/>
    </source>
</evidence>
<evidence type="ECO:0000256" key="6">
    <source>
        <dbReference type="HAMAP-Rule" id="MF_00073"/>
    </source>
</evidence>
<reference evidence="8 9" key="1">
    <citation type="submission" date="2017-07" db="EMBL/GenBank/DDBJ databases">
        <title>Recovery of genomes from metagenomes via a dereplication, aggregation, and scoring strategy.</title>
        <authorList>
            <person name="Sieber C.M."/>
            <person name="Probst A.J."/>
            <person name="Sharrar A."/>
            <person name="Thomas B.C."/>
            <person name="Hess M."/>
            <person name="Tringe S.G."/>
            <person name="Banfield J.F."/>
        </authorList>
    </citation>
    <scope>NUCLEOTIDE SEQUENCE [LARGE SCALE GENOMIC DNA]</scope>
    <source>
        <strain evidence="8">JGI_Cruoil_03_44_89</strain>
    </source>
</reference>
<dbReference type="Proteomes" id="UP000215215">
    <property type="component" value="Unassembled WGS sequence"/>
</dbReference>
<dbReference type="Gene3D" id="1.10.940.10">
    <property type="entry name" value="NusB-like"/>
    <property type="match status" value="1"/>
</dbReference>
<keyword evidence="3 6" id="KW-0694">RNA-binding</keyword>
<dbReference type="InterPro" id="IPR011605">
    <property type="entry name" value="NusB_fam"/>
</dbReference>
<evidence type="ECO:0000313" key="8">
    <source>
        <dbReference type="EMBL" id="OYD14819.1"/>
    </source>
</evidence>
<evidence type="ECO:0000256" key="1">
    <source>
        <dbReference type="ARBA" id="ARBA00005952"/>
    </source>
</evidence>
<evidence type="ECO:0000256" key="4">
    <source>
        <dbReference type="ARBA" id="ARBA00023015"/>
    </source>
</evidence>
<dbReference type="PANTHER" id="PTHR11078:SF3">
    <property type="entry name" value="ANTITERMINATION NUSB DOMAIN-CONTAINING PROTEIN"/>
    <property type="match status" value="1"/>
</dbReference>
<keyword evidence="2 6" id="KW-0889">Transcription antitermination</keyword>
<sequence>MKSRREAREIVLKVLYRMEATGDSAEEAYNDICMNWSSSPFDEVYARRLLKKIITNTEYIYTILKNIVKNWDIERIAIIDRNILCIAICEVLYFDDIPPKVSMDEAIEIAKIYSTSDSGKFVNGILDRVVRRKRQGEKKGKTNS</sequence>
<dbReference type="NCBIfam" id="TIGR01951">
    <property type="entry name" value="nusB"/>
    <property type="match status" value="1"/>
</dbReference>
<evidence type="ECO:0000256" key="2">
    <source>
        <dbReference type="ARBA" id="ARBA00022814"/>
    </source>
</evidence>
<dbReference type="GO" id="GO:0031564">
    <property type="term" value="P:transcription antitermination"/>
    <property type="evidence" value="ECO:0007669"/>
    <property type="project" value="UniProtKB-KW"/>
</dbReference>
<accession>A0A235BS25</accession>
<dbReference type="AlphaFoldDB" id="A0A235BS25"/>
<evidence type="ECO:0000256" key="5">
    <source>
        <dbReference type="ARBA" id="ARBA00023163"/>
    </source>
</evidence>
<dbReference type="InterPro" id="IPR035926">
    <property type="entry name" value="NusB-like_sf"/>
</dbReference>
<dbReference type="EMBL" id="NOZQ01000157">
    <property type="protein sequence ID" value="OYD14819.1"/>
    <property type="molecule type" value="Genomic_DNA"/>
</dbReference>
<keyword evidence="4 6" id="KW-0805">Transcription regulation</keyword>
<dbReference type="HAMAP" id="MF_00073">
    <property type="entry name" value="NusB"/>
    <property type="match status" value="1"/>
</dbReference>
<dbReference type="GO" id="GO:0003723">
    <property type="term" value="F:RNA binding"/>
    <property type="evidence" value="ECO:0007669"/>
    <property type="project" value="UniProtKB-UniRule"/>
</dbReference>